<organism evidence="1 2">
    <name type="scientific">Leptidea sinapis</name>
    <dbReference type="NCBI Taxonomy" id="189913"/>
    <lineage>
        <taxon>Eukaryota</taxon>
        <taxon>Metazoa</taxon>
        <taxon>Ecdysozoa</taxon>
        <taxon>Arthropoda</taxon>
        <taxon>Hexapoda</taxon>
        <taxon>Insecta</taxon>
        <taxon>Pterygota</taxon>
        <taxon>Neoptera</taxon>
        <taxon>Endopterygota</taxon>
        <taxon>Lepidoptera</taxon>
        <taxon>Glossata</taxon>
        <taxon>Ditrysia</taxon>
        <taxon>Papilionoidea</taxon>
        <taxon>Pieridae</taxon>
        <taxon>Dismorphiinae</taxon>
        <taxon>Leptidea</taxon>
    </lineage>
</organism>
<reference evidence="1 2" key="1">
    <citation type="submission" date="2017-07" db="EMBL/GenBank/DDBJ databases">
        <authorList>
            <person name="Talla V."/>
            <person name="Backstrom N."/>
        </authorList>
    </citation>
    <scope>NUCLEOTIDE SEQUENCE [LARGE SCALE GENOMIC DNA]</scope>
</reference>
<keyword evidence="2" id="KW-1185">Reference proteome</keyword>
<gene>
    <name evidence="1" type="ORF">LSINAPIS_LOCUS12012</name>
</gene>
<dbReference type="Proteomes" id="UP000324832">
    <property type="component" value="Unassembled WGS sequence"/>
</dbReference>
<protein>
    <submittedName>
        <fullName evidence="1">Uncharacterized protein</fullName>
    </submittedName>
</protein>
<dbReference type="EMBL" id="FZQP02005488">
    <property type="protein sequence ID" value="VVD01640.1"/>
    <property type="molecule type" value="Genomic_DNA"/>
</dbReference>
<dbReference type="AlphaFoldDB" id="A0A5E4QU32"/>
<sequence>MFPPVDIIPTIWICGGLPQCGFQGAFFLVLRSCGMSFLMGCFRDDTTWVPSKKPRTPSLKAGNALVIPLVFQENVGGGDRLTPGDP</sequence>
<accession>A0A5E4QU32</accession>
<proteinExistence type="predicted"/>
<evidence type="ECO:0000313" key="1">
    <source>
        <dbReference type="EMBL" id="VVD01640.1"/>
    </source>
</evidence>
<name>A0A5E4QU32_9NEOP</name>
<evidence type="ECO:0000313" key="2">
    <source>
        <dbReference type="Proteomes" id="UP000324832"/>
    </source>
</evidence>